<dbReference type="InterPro" id="IPR037883">
    <property type="entry name" value="Knr4/Smi1-like_sf"/>
</dbReference>
<dbReference type="SUPFAM" id="SSF160631">
    <property type="entry name" value="SMI1/KNR4-like"/>
    <property type="match status" value="1"/>
</dbReference>
<dbReference type="RefSeq" id="WP_015033703.1">
    <property type="nucleotide sequence ID" value="NC_018750.1"/>
</dbReference>
<name>F2R3E3_STRVP</name>
<dbReference type="KEGG" id="sve:SVEN_2499"/>
<accession>F2R3E3</accession>
<dbReference type="HOGENOM" id="CLU_1408099_0_0_11"/>
<dbReference type="STRING" id="953739.SVEN_2499"/>
<dbReference type="GeneID" id="51863065"/>
<dbReference type="PATRIC" id="fig|953739.5.peg.4688"/>
<protein>
    <recommendedName>
        <fullName evidence="3">SMI1/KNR4 family protein</fullName>
    </recommendedName>
</protein>
<dbReference type="EMBL" id="FR845719">
    <property type="protein sequence ID" value="CCA55785.1"/>
    <property type="molecule type" value="Genomic_DNA"/>
</dbReference>
<evidence type="ECO:0000313" key="1">
    <source>
        <dbReference type="EMBL" id="CCA55785.1"/>
    </source>
</evidence>
<proteinExistence type="predicted"/>
<sequence>MTAWDELVQLFGPPPARELSPGDWTEVEDYVGSALPGDFKKFLDAYGTGVISGELVVFHPRGSSPLLARMQQISESFGQSWRRDPGAYPFRFHPEPGGLISWGYDYSGDEHFFWPCDPDPDHWKVVTNINGADPHVFDGSFTHFVVSFVRQLRDVDPHHGIDPAALEFLEPEDLNELVERGEIGPFQPSFEPF</sequence>
<evidence type="ECO:0008006" key="3">
    <source>
        <dbReference type="Google" id="ProtNLM"/>
    </source>
</evidence>
<dbReference type="eggNOG" id="ENOG5032NP0">
    <property type="taxonomic scope" value="Bacteria"/>
</dbReference>
<gene>
    <name evidence="1" type="ordered locus">SVEN_2499</name>
</gene>
<dbReference type="AlphaFoldDB" id="F2R3E3"/>
<keyword evidence="2" id="KW-1185">Reference proteome</keyword>
<organism evidence="1 2">
    <name type="scientific">Streptomyces venezuelae (strain ATCC 10712 / CBS 650.69 / DSM 40230 / JCM 4526 / NBRC 13096 / PD 04745)</name>
    <dbReference type="NCBI Taxonomy" id="953739"/>
    <lineage>
        <taxon>Bacteria</taxon>
        <taxon>Bacillati</taxon>
        <taxon>Actinomycetota</taxon>
        <taxon>Actinomycetes</taxon>
        <taxon>Kitasatosporales</taxon>
        <taxon>Streptomycetaceae</taxon>
        <taxon>Streptomyces</taxon>
    </lineage>
</organism>
<evidence type="ECO:0000313" key="2">
    <source>
        <dbReference type="Proteomes" id="UP000006854"/>
    </source>
</evidence>
<reference evidence="1 2" key="1">
    <citation type="journal article" date="2011" name="BMC Genomics">
        <title>Genome-wide analysis of the role of GlnR in Streptomyces venezuelae provides new insights into global nitrogen regulation in actinomycetes.</title>
        <authorList>
            <person name="Pullan S.T."/>
            <person name="Bibb M.J."/>
            <person name="Merrick M."/>
        </authorList>
    </citation>
    <scope>NUCLEOTIDE SEQUENCE [LARGE SCALE GENOMIC DNA]</scope>
    <source>
        <strain evidence="2">ATCC 10712 / CBS 650.69 / DSM 40230 / JCM 4526 / NBRC 13096 / PD 04745</strain>
    </source>
</reference>
<dbReference type="Proteomes" id="UP000006854">
    <property type="component" value="Chromosome"/>
</dbReference>
<dbReference type="OrthoDB" id="5572373at2"/>